<dbReference type="PANTHER" id="PTHR15663:SF4">
    <property type="entry name" value="COMM DOMAIN-CONTAINING PROTEIN 9"/>
    <property type="match status" value="1"/>
</dbReference>
<reference evidence="2" key="1">
    <citation type="submission" date="2022-08" db="UniProtKB">
        <authorList>
            <consortium name="EnsemblMetazoa"/>
        </authorList>
    </citation>
    <scope>IDENTIFICATION</scope>
    <source>
        <strain evidence="2">05x7-T-G4-1.051#20</strain>
    </source>
</reference>
<accession>A0A8W8NB71</accession>
<keyword evidence="3" id="KW-1185">Reference proteome</keyword>
<feature type="domain" description="COMM" evidence="1">
    <location>
        <begin position="123"/>
        <end position="197"/>
    </location>
</feature>
<dbReference type="InterPro" id="IPR048676">
    <property type="entry name" value="COMMD9_N"/>
</dbReference>
<protein>
    <recommendedName>
        <fullName evidence="1">COMM domain-containing protein</fullName>
    </recommendedName>
</protein>
<dbReference type="InterPro" id="IPR037360">
    <property type="entry name" value="COMMD9"/>
</dbReference>
<proteinExistence type="predicted"/>
<evidence type="ECO:0000313" key="3">
    <source>
        <dbReference type="Proteomes" id="UP000005408"/>
    </source>
</evidence>
<dbReference type="Proteomes" id="UP000005408">
    <property type="component" value="Unassembled WGS sequence"/>
</dbReference>
<dbReference type="PROSITE" id="PS51269">
    <property type="entry name" value="COMM"/>
    <property type="match status" value="1"/>
</dbReference>
<dbReference type="Pfam" id="PF20923">
    <property type="entry name" value="COMMD9_HN"/>
    <property type="match status" value="1"/>
</dbReference>
<name>A0A8W8NB71_MAGGI</name>
<organism evidence="2 3">
    <name type="scientific">Magallana gigas</name>
    <name type="common">Pacific oyster</name>
    <name type="synonym">Crassostrea gigas</name>
    <dbReference type="NCBI Taxonomy" id="29159"/>
    <lineage>
        <taxon>Eukaryota</taxon>
        <taxon>Metazoa</taxon>
        <taxon>Spiralia</taxon>
        <taxon>Lophotrochozoa</taxon>
        <taxon>Mollusca</taxon>
        <taxon>Bivalvia</taxon>
        <taxon>Autobranchia</taxon>
        <taxon>Pteriomorphia</taxon>
        <taxon>Ostreida</taxon>
        <taxon>Ostreoidea</taxon>
        <taxon>Ostreidae</taxon>
        <taxon>Magallana</taxon>
    </lineage>
</organism>
<dbReference type="Pfam" id="PF07258">
    <property type="entry name" value="COMM_domain"/>
    <property type="match status" value="1"/>
</dbReference>
<evidence type="ECO:0000313" key="2">
    <source>
        <dbReference type="EnsemblMetazoa" id="G5079.2:cds"/>
    </source>
</evidence>
<dbReference type="PANTHER" id="PTHR15663">
    <property type="entry name" value="COMM DOMAIN-CONTAINING PROTEIN 9"/>
    <property type="match status" value="1"/>
</dbReference>
<evidence type="ECO:0000259" key="1">
    <source>
        <dbReference type="PROSITE" id="PS51269"/>
    </source>
</evidence>
<dbReference type="InterPro" id="IPR017920">
    <property type="entry name" value="COMM"/>
</dbReference>
<sequence>MIKMAAHCDFSSLELLMKASSKEKVVKVCNDVYVMGSSQSDGLLSSVCESLGTRPNETKKMIESLSSVLKTIIFHGYTEPQEIQSLFPKDFHKNLRDLITKIALDNMNTWKTHSISTQVSLPRLVDFDWRLDTKMASDSISRTSVPTCILQMKVQENQTDVKTTPENHNINVELSKETLDTMLDGLSKIRDQLSSVARR</sequence>
<dbReference type="AlphaFoldDB" id="A0A8W8NB71"/>
<dbReference type="EnsemblMetazoa" id="G5079.2">
    <property type="protein sequence ID" value="G5079.2:cds"/>
    <property type="gene ID" value="G5079"/>
</dbReference>